<dbReference type="FunFam" id="3.30.1490.20:FF:000020">
    <property type="entry name" value="Protein lysine acetyltransferase"/>
    <property type="match status" value="1"/>
</dbReference>
<keyword evidence="8" id="KW-0808">Transferase</keyword>
<evidence type="ECO:0000256" key="5">
    <source>
        <dbReference type="ARBA" id="ARBA00022840"/>
    </source>
</evidence>
<dbReference type="SUPFAM" id="SSF56059">
    <property type="entry name" value="Glutathione synthetase ATP-binding domain-like"/>
    <property type="match status" value="1"/>
</dbReference>
<dbReference type="EMBL" id="FOIC01000017">
    <property type="protein sequence ID" value="SET92224.1"/>
    <property type="molecule type" value="Genomic_DNA"/>
</dbReference>
<proteinExistence type="predicted"/>
<dbReference type="Gene3D" id="3.30.470.20">
    <property type="entry name" value="ATP-grasp fold, B domain"/>
    <property type="match status" value="1"/>
</dbReference>
<dbReference type="STRING" id="392421.SAMN04488694_11715"/>
<reference evidence="9 10" key="2">
    <citation type="submission" date="2016-10" db="EMBL/GenBank/DDBJ databases">
        <authorList>
            <person name="Varghese N."/>
            <person name="Submissions S."/>
        </authorList>
    </citation>
    <scope>NUCLEOTIDE SEQUENCE [LARGE SCALE GENOMIC DNA]</scope>
    <source>
        <strain evidence="7 10">CDM_1</strain>
        <strain evidence="9">CDM_6</strain>
    </source>
</reference>
<dbReference type="InterPro" id="IPR016102">
    <property type="entry name" value="Succinyl-CoA_synth-like"/>
</dbReference>
<organism evidence="8 9">
    <name type="scientific">Natrinema hispanicum</name>
    <dbReference type="NCBI Taxonomy" id="392421"/>
    <lineage>
        <taxon>Archaea</taxon>
        <taxon>Methanobacteriati</taxon>
        <taxon>Methanobacteriota</taxon>
        <taxon>Stenosarchaea group</taxon>
        <taxon>Halobacteria</taxon>
        <taxon>Halobacteriales</taxon>
        <taxon>Natrialbaceae</taxon>
        <taxon>Natrinema</taxon>
    </lineage>
</organism>
<evidence type="ECO:0000256" key="1">
    <source>
        <dbReference type="ARBA" id="ARBA00001619"/>
    </source>
</evidence>
<evidence type="ECO:0000313" key="8">
    <source>
        <dbReference type="EMBL" id="SET92224.1"/>
    </source>
</evidence>
<dbReference type="InterPro" id="IPR003781">
    <property type="entry name" value="CoA-bd"/>
</dbReference>
<dbReference type="Gene3D" id="3.40.50.261">
    <property type="entry name" value="Succinyl-CoA synthetase domains"/>
    <property type="match status" value="2"/>
</dbReference>
<dbReference type="Pfam" id="PF13380">
    <property type="entry name" value="CoA_binding_2"/>
    <property type="match status" value="1"/>
</dbReference>
<dbReference type="GO" id="GO:0005524">
    <property type="term" value="F:ATP binding"/>
    <property type="evidence" value="ECO:0007669"/>
    <property type="project" value="UniProtKB-KW"/>
</dbReference>
<accession>A0A1I0I6B1</accession>
<evidence type="ECO:0000256" key="4">
    <source>
        <dbReference type="ARBA" id="ARBA00022741"/>
    </source>
</evidence>
<dbReference type="EMBL" id="FMZP01000038">
    <property type="protein sequence ID" value="SDD67015.1"/>
    <property type="molecule type" value="Genomic_DNA"/>
</dbReference>
<gene>
    <name evidence="8" type="ORF">SAMN04488694_11715</name>
    <name evidence="7" type="ORF">SAMN05192552_103810</name>
</gene>
<dbReference type="Gene3D" id="3.30.1490.20">
    <property type="entry name" value="ATP-grasp fold, A domain"/>
    <property type="match status" value="1"/>
</dbReference>
<keyword evidence="3" id="KW-0436">Ligase</keyword>
<feature type="domain" description="CoA-binding" evidence="6">
    <location>
        <begin position="1"/>
        <end position="95"/>
    </location>
</feature>
<reference evidence="8" key="1">
    <citation type="submission" date="2016-10" db="EMBL/GenBank/DDBJ databases">
        <authorList>
            <person name="de Groot N.N."/>
        </authorList>
    </citation>
    <scope>NUCLEOTIDE SEQUENCE [LARGE SCALE GENOMIC DNA]</scope>
    <source>
        <strain evidence="8">CDM_6</strain>
    </source>
</reference>
<evidence type="ECO:0000313" key="7">
    <source>
        <dbReference type="EMBL" id="SDD67015.1"/>
    </source>
</evidence>
<dbReference type="InterPro" id="IPR032875">
    <property type="entry name" value="Succ_CoA_lig_flav_dom"/>
</dbReference>
<dbReference type="GO" id="GO:0016740">
    <property type="term" value="F:transferase activity"/>
    <property type="evidence" value="ECO:0007669"/>
    <property type="project" value="UniProtKB-KW"/>
</dbReference>
<dbReference type="InterPro" id="IPR013815">
    <property type="entry name" value="ATP_grasp_subdomain_1"/>
</dbReference>
<dbReference type="Pfam" id="PF13607">
    <property type="entry name" value="Succ_CoA_lig"/>
    <property type="match status" value="1"/>
</dbReference>
<keyword evidence="9" id="KW-1185">Reference proteome</keyword>
<dbReference type="Gene3D" id="3.40.50.720">
    <property type="entry name" value="NAD(P)-binding Rossmann-like Domain"/>
    <property type="match status" value="1"/>
</dbReference>
<dbReference type="AlphaFoldDB" id="A0A1I0I6B1"/>
<protein>
    <recommendedName>
        <fullName evidence="2">acetate--CoA ligase (ADP-forming)</fullName>
        <ecNumber evidence="2">6.2.1.13</ecNumber>
    </recommendedName>
</protein>
<keyword evidence="4" id="KW-0547">Nucleotide-binding</keyword>
<dbReference type="InterPro" id="IPR051538">
    <property type="entry name" value="Acyl-CoA_Synth/Transferase"/>
</dbReference>
<dbReference type="SMART" id="SM00881">
    <property type="entry name" value="CoA_binding"/>
    <property type="match status" value="1"/>
</dbReference>
<evidence type="ECO:0000259" key="6">
    <source>
        <dbReference type="SMART" id="SM00881"/>
    </source>
</evidence>
<dbReference type="SUPFAM" id="SSF51735">
    <property type="entry name" value="NAD(P)-binding Rossmann-fold domains"/>
    <property type="match status" value="1"/>
</dbReference>
<sequence>MDPDSVAIVGASTDETKRGYQAIETLQEGGYEVEIYPVNPSADEIRGLEVYPTISAIPGRVDLALIVTPAPIVPQILEDCADTDLAGAVVIAVGFSEAGEDGQELEDEIVSLAREHGVRLIGPNTSGMINVHQGLNLVGADTVPEGNLALLCQSGNMAISLFTEAATREGVGFSHYVGVGNEADLQFHEYLPFFDDDPKTDVIVCYVEGMSDGRAFLEQARDVTTDTPIVILKSGRSDVGKRSASSHTGSLAGDAAVTDAVLEQAGVVSVERSDELLSVANALSSLPSADSENVAILADGGGHATLAADALAERGLSIPQLTDETQDKLQDVLPDAASVVNPVDVAGGTDEDQSVFVDCAEAILADPNVDALMLSGLFGGYGIRFAEQYTDVEIEAAYDLADFAAEHEKPLVVQSAYEGFDTDPHAVLRENRIPVVESLDVATASLEALTTYGERVAAATKSSDFQLTGTTDTAETISDALASGRTQLSEFESKQALSEADLPITPFELATSPDDARDAAASVDGPVAMKIVSPDIVHKSDAGGVALEVSTEAASDTYDDLLAAARDYDPGAQIDGVLVSPMADAGVELIVGVVDDEQFGPVVMCGLGGVFVEVLEDVAFRALPLTEADARWLLEDIDAQELLDGARGNPPVDRDAVVDLLVSVSEFVEANPSVSELDLNPVFATEDGVEVVDAAITLESDGTARVDGEAPISRGTTDD</sequence>
<dbReference type="PANTHER" id="PTHR43334:SF1">
    <property type="entry name" value="3-HYDROXYPROPIONATE--COA LIGASE [ADP-FORMING]"/>
    <property type="match status" value="1"/>
</dbReference>
<dbReference type="GO" id="GO:0043758">
    <property type="term" value="F:acetate-CoA ligase (ADP-forming) activity"/>
    <property type="evidence" value="ECO:0007669"/>
    <property type="project" value="UniProtKB-EC"/>
</dbReference>
<dbReference type="Proteomes" id="UP000199320">
    <property type="component" value="Unassembled WGS sequence"/>
</dbReference>
<dbReference type="EC" id="6.2.1.13" evidence="2"/>
<dbReference type="PANTHER" id="PTHR43334">
    <property type="entry name" value="ACETATE--COA LIGASE [ADP-FORMING]"/>
    <property type="match status" value="1"/>
</dbReference>
<dbReference type="Pfam" id="PF13549">
    <property type="entry name" value="ATP-grasp_5"/>
    <property type="match status" value="1"/>
</dbReference>
<evidence type="ECO:0000256" key="2">
    <source>
        <dbReference type="ARBA" id="ARBA00012957"/>
    </source>
</evidence>
<dbReference type="InterPro" id="IPR036291">
    <property type="entry name" value="NAD(P)-bd_dom_sf"/>
</dbReference>
<evidence type="ECO:0000313" key="10">
    <source>
        <dbReference type="Proteomes" id="UP000324021"/>
    </source>
</evidence>
<comment type="catalytic activity">
    <reaction evidence="1">
        <text>acetate + ATP + CoA = acetyl-CoA + ADP + phosphate</text>
        <dbReference type="Rhea" id="RHEA:15081"/>
        <dbReference type="ChEBI" id="CHEBI:30089"/>
        <dbReference type="ChEBI" id="CHEBI:30616"/>
        <dbReference type="ChEBI" id="CHEBI:43474"/>
        <dbReference type="ChEBI" id="CHEBI:57287"/>
        <dbReference type="ChEBI" id="CHEBI:57288"/>
        <dbReference type="ChEBI" id="CHEBI:456216"/>
        <dbReference type="EC" id="6.2.1.13"/>
    </reaction>
</comment>
<name>A0A1I0I6B1_9EURY</name>
<evidence type="ECO:0000256" key="3">
    <source>
        <dbReference type="ARBA" id="ARBA00022598"/>
    </source>
</evidence>
<evidence type="ECO:0000313" key="9">
    <source>
        <dbReference type="Proteomes" id="UP000199320"/>
    </source>
</evidence>
<dbReference type="Proteomes" id="UP000324021">
    <property type="component" value="Unassembled WGS sequence"/>
</dbReference>
<dbReference type="SUPFAM" id="SSF52210">
    <property type="entry name" value="Succinyl-CoA synthetase domains"/>
    <property type="match status" value="2"/>
</dbReference>
<keyword evidence="5" id="KW-0067">ATP-binding</keyword>